<dbReference type="RefSeq" id="WP_057955311.1">
    <property type="nucleotide sequence ID" value="NZ_KQ556875.1"/>
</dbReference>
<comment type="similarity">
    <text evidence="8">Belongs to the BamA family.</text>
</comment>
<evidence type="ECO:0000313" key="14">
    <source>
        <dbReference type="Proteomes" id="UP000051634"/>
    </source>
</evidence>
<dbReference type="InterPro" id="IPR034746">
    <property type="entry name" value="POTRA"/>
</dbReference>
<dbReference type="PROSITE" id="PS51779">
    <property type="entry name" value="POTRA"/>
    <property type="match status" value="4"/>
</dbReference>
<keyword evidence="5 8" id="KW-0677">Repeat</keyword>
<dbReference type="FunFam" id="3.10.20.310:FF:000003">
    <property type="entry name" value="Outer membrane protein assembly factor BamA"/>
    <property type="match status" value="1"/>
</dbReference>
<evidence type="ECO:0000256" key="4">
    <source>
        <dbReference type="ARBA" id="ARBA00022729"/>
    </source>
</evidence>
<accession>A0A0T5YWF4</accession>
<dbReference type="OrthoDB" id="9803054at2"/>
<dbReference type="GO" id="GO:0051205">
    <property type="term" value="P:protein insertion into membrane"/>
    <property type="evidence" value="ECO:0007669"/>
    <property type="project" value="UniProtKB-UniRule"/>
</dbReference>
<comment type="caution">
    <text evidence="11">The sequence shown here is derived from an EMBL/GenBank/DDBJ whole genome shotgun (WGS) entry which is preliminary data.</text>
</comment>
<keyword evidence="2 8" id="KW-1134">Transmembrane beta strand</keyword>
<evidence type="ECO:0000256" key="8">
    <source>
        <dbReference type="HAMAP-Rule" id="MF_01430"/>
    </source>
</evidence>
<dbReference type="Proteomes" id="UP000051276">
    <property type="component" value="Unassembled WGS sequence"/>
</dbReference>
<feature type="chain" id="PRO_5010591255" description="Outer membrane protein assembly factor BamA" evidence="8">
    <location>
        <begin position="23"/>
        <end position="761"/>
    </location>
</feature>
<protein>
    <recommendedName>
        <fullName evidence="8 9">Outer membrane protein assembly factor BamA</fullName>
    </recommendedName>
</protein>
<feature type="domain" description="POTRA" evidence="10">
    <location>
        <begin position="348"/>
        <end position="422"/>
    </location>
</feature>
<evidence type="ECO:0000313" key="13">
    <source>
        <dbReference type="Proteomes" id="UP000051276"/>
    </source>
</evidence>
<dbReference type="InterPro" id="IPR000184">
    <property type="entry name" value="Bac_surfAg_D15"/>
</dbReference>
<evidence type="ECO:0000256" key="1">
    <source>
        <dbReference type="ARBA" id="ARBA00004370"/>
    </source>
</evidence>
<dbReference type="STRING" id="54398.Ga0074115_10591"/>
<keyword evidence="6 8" id="KW-0472">Membrane</keyword>
<name>A0A0T5YWF4_9GAMM</name>
<evidence type="ECO:0000313" key="11">
    <source>
        <dbReference type="EMBL" id="KRT54453.1"/>
    </source>
</evidence>
<dbReference type="FunFam" id="3.10.20.310:FF:000002">
    <property type="entry name" value="Outer membrane protein assembly factor BamA"/>
    <property type="match status" value="1"/>
</dbReference>
<dbReference type="Pfam" id="PF07244">
    <property type="entry name" value="POTRA"/>
    <property type="match status" value="4"/>
</dbReference>
<dbReference type="Proteomes" id="UP000051634">
    <property type="component" value="Unassembled WGS sequence"/>
</dbReference>
<dbReference type="EMBL" id="LDXT01000091">
    <property type="protein sequence ID" value="KRT54453.1"/>
    <property type="molecule type" value="Genomic_DNA"/>
</dbReference>
<dbReference type="PANTHER" id="PTHR12815:SF23">
    <property type="entry name" value="OUTER MEMBRANE PROTEIN ASSEMBLY FACTOR BAMA"/>
    <property type="match status" value="1"/>
</dbReference>
<comment type="function">
    <text evidence="8">Part of the outer membrane protein assembly complex, which is involved in assembly and insertion of beta-barrel proteins into the outer membrane.</text>
</comment>
<reference evidence="13 14" key="1">
    <citation type="submission" date="2015-11" db="EMBL/GenBank/DDBJ databases">
        <title>The genome of Candidatus Endoriftia persephone in Ridgeia piscesae and population structure of the North Eastern Pacific vestimentiferan symbionts.</title>
        <authorList>
            <person name="Perez M."/>
            <person name="Juniper K.S."/>
        </authorList>
    </citation>
    <scope>NUCLEOTIDE SEQUENCE [LARGE SCALE GENOMIC DNA]</scope>
    <source>
        <strain evidence="12">Ind10</strain>
        <strain evidence="11">Ind11</strain>
    </source>
</reference>
<keyword evidence="4 8" id="KW-0732">Signal</keyword>
<dbReference type="Gene3D" id="3.10.20.310">
    <property type="entry name" value="membrane protein fhac"/>
    <property type="match status" value="5"/>
</dbReference>
<evidence type="ECO:0000256" key="6">
    <source>
        <dbReference type="ARBA" id="ARBA00023136"/>
    </source>
</evidence>
<feature type="signal peptide" evidence="8">
    <location>
        <begin position="1"/>
        <end position="22"/>
    </location>
</feature>
<evidence type="ECO:0000313" key="12">
    <source>
        <dbReference type="EMBL" id="KRT56904.1"/>
    </source>
</evidence>
<dbReference type="InterPro" id="IPR010827">
    <property type="entry name" value="BamA/TamA_POTRA"/>
</dbReference>
<evidence type="ECO:0000256" key="9">
    <source>
        <dbReference type="NCBIfam" id="TIGR03303"/>
    </source>
</evidence>
<dbReference type="EMBL" id="LMXI01000633">
    <property type="protein sequence ID" value="KRT56904.1"/>
    <property type="molecule type" value="Genomic_DNA"/>
</dbReference>
<feature type="domain" description="POTRA" evidence="10">
    <location>
        <begin position="93"/>
        <end position="173"/>
    </location>
</feature>
<dbReference type="NCBIfam" id="TIGR03303">
    <property type="entry name" value="OM_YaeT"/>
    <property type="match status" value="1"/>
</dbReference>
<sequence length="761" mass="84993" precursor="true">MGALTRSLVGFLLFSMAAVAGADAFVVRDIRVEGLQRIAAGTVFNYLPVKVGERLEPGDTAEVIRALFKTGFFKDIRLEQDGDVLVVVVQERPAIAEISFEGNKDLETDKLKEGLKEIGLAEGRVFKRALLERVEQELNRQYFSRGKYGVKIDSTVTPLERNRVAVAITISEGVSARIKKINIIGNDSFDDDDLLDEFQRGVPAWYEFFSDKDKYSKQALAGDLEKLRSYYLDRGYIDFKIDSTQVSITPDKKDIYVTVVLTEGDVFTISEIKLAGDLELPAETFFPLIHLKRGEVFSRKQTTASAERISSKLADAGYAFANVNSIPDIDREKREVAITYFVDPGSRVYVRNINISGNTNTRDEVVRRELRQMESAWFSGGKIKLSRERVQRLGYFDEVMLETPAVPGRNDQVDIEIKVNEKPSGNLAAGVGYSQSQGIIFNGSISQDNFLGTGKHVSAGFDTSKANRRVNLSYTNPYYTIDGVSRGFEAIFQETDFSELNISSYSTDVSRLGVNFGLPLTEHDRFRLSLAYEHTRFVLGDSPSGEVIDFKDRNGDEFDDVELMASWNRDSRDSAIFPSRGGHQRLSLEMNVPGSDLQYYRINYRHTHYLPLSRSLTLRLNGELGYGEGYSGGELPFFRNFFAGGIGSVRGFAENTLGPKDSTDRALGANSKLIGQIELLMPPPMDSFRKTMRWGVFFDAGNVFDLRDGGSIDWDEIRMSTGVMVSWLSPVGALAFSLGYPLNDKSGDSVETLQFSFGTTY</sequence>
<comment type="subunit">
    <text evidence="8">Part of the Bam complex.</text>
</comment>
<comment type="subcellular location">
    <subcellularLocation>
        <location evidence="8">Cell outer membrane</location>
    </subcellularLocation>
    <subcellularLocation>
        <location evidence="1">Membrane</location>
    </subcellularLocation>
</comment>
<dbReference type="GO" id="GO:0043165">
    <property type="term" value="P:Gram-negative-bacterium-type cell outer membrane assembly"/>
    <property type="evidence" value="ECO:0007669"/>
    <property type="project" value="UniProtKB-UniRule"/>
</dbReference>
<dbReference type="Gene3D" id="2.40.160.50">
    <property type="entry name" value="membrane protein fhac: a member of the omp85/tpsb transporter family"/>
    <property type="match status" value="1"/>
</dbReference>
<dbReference type="InterPro" id="IPR023707">
    <property type="entry name" value="OM_assembly_BamA"/>
</dbReference>
<dbReference type="PIRSF" id="PIRSF006076">
    <property type="entry name" value="OM_assembly_OMP85"/>
    <property type="match status" value="1"/>
</dbReference>
<evidence type="ECO:0000256" key="3">
    <source>
        <dbReference type="ARBA" id="ARBA00022692"/>
    </source>
</evidence>
<keyword evidence="14" id="KW-1185">Reference proteome</keyword>
<dbReference type="GO" id="GO:1990063">
    <property type="term" value="C:Bam protein complex"/>
    <property type="evidence" value="ECO:0007669"/>
    <property type="project" value="TreeGrafter"/>
</dbReference>
<dbReference type="AlphaFoldDB" id="A0A0T5YWF4"/>
<keyword evidence="7 8" id="KW-0998">Cell outer membrane</keyword>
<dbReference type="HAMAP" id="MF_01430">
    <property type="entry name" value="OM_assembly_BamA"/>
    <property type="match status" value="1"/>
</dbReference>
<evidence type="ECO:0000259" key="10">
    <source>
        <dbReference type="PROSITE" id="PS51779"/>
    </source>
</evidence>
<evidence type="ECO:0000256" key="5">
    <source>
        <dbReference type="ARBA" id="ARBA00022737"/>
    </source>
</evidence>
<evidence type="ECO:0000256" key="7">
    <source>
        <dbReference type="ARBA" id="ARBA00023237"/>
    </source>
</evidence>
<evidence type="ECO:0000256" key="2">
    <source>
        <dbReference type="ARBA" id="ARBA00022452"/>
    </source>
</evidence>
<organism evidence="11 14">
    <name type="scientific">endosymbiont of Ridgeia piscesae</name>
    <dbReference type="NCBI Taxonomy" id="54398"/>
    <lineage>
        <taxon>Bacteria</taxon>
        <taxon>Pseudomonadati</taxon>
        <taxon>Pseudomonadota</taxon>
        <taxon>Gammaproteobacteria</taxon>
        <taxon>sulfur-oxidizing symbionts</taxon>
    </lineage>
</organism>
<feature type="domain" description="POTRA" evidence="10">
    <location>
        <begin position="176"/>
        <end position="264"/>
    </location>
</feature>
<gene>
    <name evidence="8" type="primary">bamA</name>
    <name evidence="11" type="ORF">Ga0074115_10591</name>
    <name evidence="12" type="ORF">Ga0076813_10612</name>
</gene>
<dbReference type="Pfam" id="PF01103">
    <property type="entry name" value="Omp85"/>
    <property type="match status" value="1"/>
</dbReference>
<dbReference type="InterPro" id="IPR039910">
    <property type="entry name" value="D15-like"/>
</dbReference>
<proteinExistence type="inferred from homology"/>
<dbReference type="PANTHER" id="PTHR12815">
    <property type="entry name" value="SORTING AND ASSEMBLY MACHINERY SAMM50 PROTEIN FAMILY MEMBER"/>
    <property type="match status" value="1"/>
</dbReference>
<feature type="domain" description="POTRA" evidence="10">
    <location>
        <begin position="25"/>
        <end position="92"/>
    </location>
</feature>
<keyword evidence="3 8" id="KW-0812">Transmembrane</keyword>
<dbReference type="PATRIC" id="fig|54398.3.peg.1084"/>